<evidence type="ECO:0000259" key="7">
    <source>
        <dbReference type="PROSITE" id="PS51007"/>
    </source>
</evidence>
<evidence type="ECO:0000256" key="5">
    <source>
        <dbReference type="SAM" id="MobiDB-lite"/>
    </source>
</evidence>
<dbReference type="PROSITE" id="PS51007">
    <property type="entry name" value="CYTC"/>
    <property type="match status" value="1"/>
</dbReference>
<dbReference type="Proteomes" id="UP000294835">
    <property type="component" value="Unassembled WGS sequence"/>
</dbReference>
<protein>
    <submittedName>
        <fullName evidence="8">ShpB</fullName>
    </submittedName>
    <submittedName>
        <fullName evidence="9">Uncharacterized protein DUF1924</fullName>
    </submittedName>
</protein>
<organism evidence="8">
    <name type="scientific">Rhodovulum marinum</name>
    <dbReference type="NCBI Taxonomy" id="320662"/>
    <lineage>
        <taxon>Bacteria</taxon>
        <taxon>Pseudomonadati</taxon>
        <taxon>Pseudomonadota</taxon>
        <taxon>Alphaproteobacteria</taxon>
        <taxon>Rhodobacterales</taxon>
        <taxon>Paracoccaceae</taxon>
        <taxon>Rhodovulum</taxon>
    </lineage>
</organism>
<dbReference type="Gene3D" id="1.10.760.10">
    <property type="entry name" value="Cytochrome c-like domain"/>
    <property type="match status" value="1"/>
</dbReference>
<evidence type="ECO:0000256" key="3">
    <source>
        <dbReference type="ARBA" id="ARBA00023004"/>
    </source>
</evidence>
<feature type="chain" id="PRO_5044729438" evidence="6">
    <location>
        <begin position="21"/>
        <end position="132"/>
    </location>
</feature>
<keyword evidence="2 4" id="KW-0479">Metal-binding</keyword>
<evidence type="ECO:0000256" key="6">
    <source>
        <dbReference type="SAM" id="SignalP"/>
    </source>
</evidence>
<proteinExistence type="predicted"/>
<feature type="domain" description="Cytochrome c" evidence="7">
    <location>
        <begin position="40"/>
        <end position="132"/>
    </location>
</feature>
<evidence type="ECO:0000313" key="10">
    <source>
        <dbReference type="Proteomes" id="UP000294835"/>
    </source>
</evidence>
<dbReference type="InterPro" id="IPR036909">
    <property type="entry name" value="Cyt_c-like_dom_sf"/>
</dbReference>
<dbReference type="GO" id="GO:0009055">
    <property type="term" value="F:electron transfer activity"/>
    <property type="evidence" value="ECO:0007669"/>
    <property type="project" value="InterPro"/>
</dbReference>
<keyword evidence="6" id="KW-0732">Signal</keyword>
<name>C9WLW3_9RHOB</name>
<dbReference type="GO" id="GO:0046872">
    <property type="term" value="F:metal ion binding"/>
    <property type="evidence" value="ECO:0007669"/>
    <property type="project" value="UniProtKB-KW"/>
</dbReference>
<sequence>MTRFLALPLILAAAAVPALAQDTSPAQLRSGYEAESGAAADPAAGKAFFLAEHSGGKPETPSCVTCHTSDPRAAGQARTGKTIEPLAPAANPERLTDSAKVEKWFGRNCNSVLGRDCTAAEKANIVAWLASF</sequence>
<evidence type="ECO:0000256" key="1">
    <source>
        <dbReference type="ARBA" id="ARBA00022617"/>
    </source>
</evidence>
<dbReference type="InterPro" id="IPR015170">
    <property type="entry name" value="DUF1924_SHP"/>
</dbReference>
<keyword evidence="10" id="KW-1185">Reference proteome</keyword>
<dbReference type="EMBL" id="SLXP01000002">
    <property type="protein sequence ID" value="TCP43030.1"/>
    <property type="molecule type" value="Genomic_DNA"/>
</dbReference>
<feature type="signal peptide" evidence="6">
    <location>
        <begin position="1"/>
        <end position="20"/>
    </location>
</feature>
<dbReference type="AlphaFoldDB" id="C9WLW3"/>
<evidence type="ECO:0000313" key="8">
    <source>
        <dbReference type="EMBL" id="ACN69104.1"/>
    </source>
</evidence>
<dbReference type="SUPFAM" id="SSF46626">
    <property type="entry name" value="Cytochrome c"/>
    <property type="match status" value="1"/>
</dbReference>
<dbReference type="GO" id="GO:0020037">
    <property type="term" value="F:heme binding"/>
    <property type="evidence" value="ECO:0007669"/>
    <property type="project" value="InterPro"/>
</dbReference>
<evidence type="ECO:0000256" key="2">
    <source>
        <dbReference type="ARBA" id="ARBA00022723"/>
    </source>
</evidence>
<evidence type="ECO:0000313" key="9">
    <source>
        <dbReference type="EMBL" id="TCP43030.1"/>
    </source>
</evidence>
<feature type="region of interest" description="Disordered" evidence="5">
    <location>
        <begin position="60"/>
        <end position="81"/>
    </location>
</feature>
<dbReference type="InterPro" id="IPR009056">
    <property type="entry name" value="Cyt_c-like_dom"/>
</dbReference>
<keyword evidence="1 4" id="KW-0349">Heme</keyword>
<evidence type="ECO:0000256" key="4">
    <source>
        <dbReference type="PROSITE-ProRule" id="PRU00433"/>
    </source>
</evidence>
<dbReference type="Pfam" id="PF09086">
    <property type="entry name" value="DUF1924"/>
    <property type="match status" value="1"/>
</dbReference>
<reference evidence="8" key="1">
    <citation type="submission" date="2009-02" db="EMBL/GenBank/DDBJ databases">
        <title>Occurrence of Sphaeroides heme protein and diheme cytochrome C in the purple photosynthetic bacteria family Rhodobacteraceae.</title>
        <authorList>
            <person name="Meyer T.E."/>
            <person name="Kyndt J.A."/>
            <person name="Cusanovich M.A."/>
        </authorList>
    </citation>
    <scope>NUCLEOTIDE SEQUENCE</scope>
    <source>
        <strain evidence="8">RE</strain>
    </source>
</reference>
<dbReference type="EMBL" id="FJ717743">
    <property type="protein sequence ID" value="ACN69104.1"/>
    <property type="molecule type" value="Genomic_DNA"/>
</dbReference>
<dbReference type="OrthoDB" id="5295318at2"/>
<keyword evidence="3 4" id="KW-0408">Iron</keyword>
<gene>
    <name evidence="8" type="primary">shpB</name>
    <name evidence="9" type="ORF">EV662_102222</name>
</gene>
<reference evidence="9 10" key="2">
    <citation type="submission" date="2019-03" db="EMBL/GenBank/DDBJ databases">
        <title>Genomic Encyclopedia of Type Strains, Phase IV (KMG-IV): sequencing the most valuable type-strain genomes for metagenomic binning, comparative biology and taxonomic classification.</title>
        <authorList>
            <person name="Goeker M."/>
        </authorList>
    </citation>
    <scope>NUCLEOTIDE SEQUENCE [LARGE SCALE GENOMIC DNA]</scope>
    <source>
        <strain evidence="9 10">DSM 18063</strain>
    </source>
</reference>
<dbReference type="RefSeq" id="WP_132460888.1">
    <property type="nucleotide sequence ID" value="NZ_SLXP01000002.1"/>
</dbReference>
<accession>C9WLW3</accession>